<dbReference type="PANTHER" id="PTHR23547">
    <property type="entry name" value="MAJOR FACILITATOR SUPERFAMILY DOMAIN, GENERAL SUBSTRATE TRANSPORTER"/>
    <property type="match status" value="1"/>
</dbReference>
<dbReference type="Proteomes" id="UP000244069">
    <property type="component" value="Unassembled WGS sequence"/>
</dbReference>
<feature type="transmembrane region" description="Helical" evidence="4">
    <location>
        <begin position="425"/>
        <end position="445"/>
    </location>
</feature>
<protein>
    <recommendedName>
        <fullName evidence="7">Major Facilitator Superfamily protein</fullName>
    </recommendedName>
</protein>
<evidence type="ECO:0000313" key="5">
    <source>
        <dbReference type="EMBL" id="PTX47689.1"/>
    </source>
</evidence>
<feature type="transmembrane region" description="Helical" evidence="4">
    <location>
        <begin position="330"/>
        <end position="353"/>
    </location>
</feature>
<evidence type="ECO:0000256" key="4">
    <source>
        <dbReference type="SAM" id="Phobius"/>
    </source>
</evidence>
<feature type="transmembrane region" description="Helical" evidence="4">
    <location>
        <begin position="111"/>
        <end position="127"/>
    </location>
</feature>
<evidence type="ECO:0008006" key="7">
    <source>
        <dbReference type="Google" id="ProtNLM"/>
    </source>
</evidence>
<dbReference type="InterPro" id="IPR036259">
    <property type="entry name" value="MFS_trans_sf"/>
</dbReference>
<keyword evidence="6" id="KW-1185">Reference proteome</keyword>
<dbReference type="EMBL" id="QBKN01000011">
    <property type="protein sequence ID" value="PTX47689.1"/>
    <property type="molecule type" value="Genomic_DNA"/>
</dbReference>
<feature type="transmembrane region" description="Helical" evidence="4">
    <location>
        <begin position="164"/>
        <end position="182"/>
    </location>
</feature>
<evidence type="ECO:0000256" key="3">
    <source>
        <dbReference type="ARBA" id="ARBA00023136"/>
    </source>
</evidence>
<sequence length="449" mass="47277">MPIGFGMSRGWSERTCDRRTLRIDTEGRPAMSHAEDTARQDGLAAYVAVTAAYWGFMLTDGALRLLVLLHFHTLGFSPVQLAYLFVFYELAGVVTNLCAGWIAARFGLTSTLYAGLGLQVLALVALAQLDPGWAVSVSVVFVMLVQGVSGVAKDLSKMSAKSAVKLLAPTTGGGLFRWVALLTGSKNAVKGLGFLLGAGLLALAGFTAAVLGMAAVLAVVLVFLWFRMPSGLPAGKRGARFREVFSKEPNINWLSAARVFLFGARDVWFVVGIPVYFYAVLSDGSEAGDQAAFFMIGTFMAVWTILYGGVQALAPIVLKAASRPERELVGVAKGWAVALSVIPLALAAIVVLAGTPVGWLTVSLVIGLLVFGAIFAVNSSLHSYLILAFSKDARVTMDVGFYYMSNAAGRLIGTLLSGASYQLGGLALCLATSGVFVVLSALAAGRLRA</sequence>
<dbReference type="NCBIfam" id="NF033734">
    <property type="entry name" value="MFS_ArsJ"/>
    <property type="match status" value="1"/>
</dbReference>
<comment type="caution">
    <text evidence="5">The sequence shown here is derived from an EMBL/GenBank/DDBJ whole genome shotgun (WGS) entry which is preliminary data.</text>
</comment>
<dbReference type="InterPro" id="IPR047769">
    <property type="entry name" value="MFS_ArsJ"/>
</dbReference>
<evidence type="ECO:0000313" key="6">
    <source>
        <dbReference type="Proteomes" id="UP000244069"/>
    </source>
</evidence>
<name>A0A2T6AV55_9RHOB</name>
<evidence type="ECO:0000256" key="1">
    <source>
        <dbReference type="ARBA" id="ARBA00022692"/>
    </source>
</evidence>
<evidence type="ECO:0000256" key="2">
    <source>
        <dbReference type="ARBA" id="ARBA00022989"/>
    </source>
</evidence>
<accession>A0A2T6AV55</accession>
<dbReference type="AlphaFoldDB" id="A0A2T6AV55"/>
<proteinExistence type="predicted"/>
<keyword evidence="1 4" id="KW-0812">Transmembrane</keyword>
<organism evidence="5 6">
    <name type="scientific">Allosediminivita pacifica</name>
    <dbReference type="NCBI Taxonomy" id="1267769"/>
    <lineage>
        <taxon>Bacteria</taxon>
        <taxon>Pseudomonadati</taxon>
        <taxon>Pseudomonadota</taxon>
        <taxon>Alphaproteobacteria</taxon>
        <taxon>Rhodobacterales</taxon>
        <taxon>Paracoccaceae</taxon>
        <taxon>Allosediminivita</taxon>
    </lineage>
</organism>
<dbReference type="SUPFAM" id="SSF103473">
    <property type="entry name" value="MFS general substrate transporter"/>
    <property type="match status" value="1"/>
</dbReference>
<feature type="transmembrane region" description="Helical" evidence="4">
    <location>
        <begin position="259"/>
        <end position="279"/>
    </location>
</feature>
<dbReference type="InterPro" id="IPR011701">
    <property type="entry name" value="MFS"/>
</dbReference>
<feature type="transmembrane region" description="Helical" evidence="4">
    <location>
        <begin position="133"/>
        <end position="152"/>
    </location>
</feature>
<gene>
    <name evidence="5" type="ORF">C8N44_11117</name>
</gene>
<dbReference type="GO" id="GO:0022857">
    <property type="term" value="F:transmembrane transporter activity"/>
    <property type="evidence" value="ECO:0007669"/>
    <property type="project" value="InterPro"/>
</dbReference>
<reference evidence="5 6" key="1">
    <citation type="submission" date="2018-04" db="EMBL/GenBank/DDBJ databases">
        <title>Genomic Encyclopedia of Archaeal and Bacterial Type Strains, Phase II (KMG-II): from individual species to whole genera.</title>
        <authorList>
            <person name="Goeker M."/>
        </authorList>
    </citation>
    <scope>NUCLEOTIDE SEQUENCE [LARGE SCALE GENOMIC DNA]</scope>
    <source>
        <strain evidence="5 6">DSM 29329</strain>
    </source>
</reference>
<keyword evidence="3 4" id="KW-0472">Membrane</keyword>
<feature type="transmembrane region" description="Helical" evidence="4">
    <location>
        <begin position="43"/>
        <end position="69"/>
    </location>
</feature>
<dbReference type="PANTHER" id="PTHR23547:SF1">
    <property type="entry name" value="MAJOR FACILITATOR SUPERFAMILY MFS_1"/>
    <property type="match status" value="1"/>
</dbReference>
<dbReference type="Gene3D" id="1.20.1250.20">
    <property type="entry name" value="MFS general substrate transporter like domains"/>
    <property type="match status" value="1"/>
</dbReference>
<dbReference type="Pfam" id="PF07690">
    <property type="entry name" value="MFS_1"/>
    <property type="match status" value="1"/>
</dbReference>
<feature type="transmembrane region" description="Helical" evidence="4">
    <location>
        <begin position="81"/>
        <end position="104"/>
    </location>
</feature>
<feature type="transmembrane region" description="Helical" evidence="4">
    <location>
        <begin position="194"/>
        <end position="226"/>
    </location>
</feature>
<feature type="transmembrane region" description="Helical" evidence="4">
    <location>
        <begin position="291"/>
        <end position="318"/>
    </location>
</feature>
<feature type="transmembrane region" description="Helical" evidence="4">
    <location>
        <begin position="399"/>
        <end position="419"/>
    </location>
</feature>
<feature type="transmembrane region" description="Helical" evidence="4">
    <location>
        <begin position="359"/>
        <end position="387"/>
    </location>
</feature>
<keyword evidence="2 4" id="KW-1133">Transmembrane helix</keyword>